<organism evidence="5 6">
    <name type="scientific">Oceaniovalibus guishaninsula JLT2003</name>
    <dbReference type="NCBI Taxonomy" id="1231392"/>
    <lineage>
        <taxon>Bacteria</taxon>
        <taxon>Pseudomonadati</taxon>
        <taxon>Pseudomonadota</taxon>
        <taxon>Alphaproteobacteria</taxon>
        <taxon>Rhodobacterales</taxon>
        <taxon>Roseobacteraceae</taxon>
        <taxon>Oceaniovalibus</taxon>
    </lineage>
</organism>
<dbReference type="RefSeq" id="WP_007427963.1">
    <property type="nucleotide sequence ID" value="NZ_AMGO01000068.1"/>
</dbReference>
<feature type="domain" description="UspA" evidence="4">
    <location>
        <begin position="139"/>
        <end position="282"/>
    </location>
</feature>
<protein>
    <recommendedName>
        <fullName evidence="4">UspA domain-containing protein</fullName>
    </recommendedName>
</protein>
<proteinExistence type="inferred from homology"/>
<accession>K2I2Y1</accession>
<keyword evidence="2" id="KW-0547">Nucleotide-binding</keyword>
<dbReference type="InterPro" id="IPR006016">
    <property type="entry name" value="UspA"/>
</dbReference>
<evidence type="ECO:0000256" key="1">
    <source>
        <dbReference type="ARBA" id="ARBA00008791"/>
    </source>
</evidence>
<dbReference type="GO" id="GO:0005524">
    <property type="term" value="F:ATP binding"/>
    <property type="evidence" value="ECO:0007669"/>
    <property type="project" value="UniProtKB-KW"/>
</dbReference>
<evidence type="ECO:0000313" key="5">
    <source>
        <dbReference type="EMBL" id="EKE43220.1"/>
    </source>
</evidence>
<dbReference type="eggNOG" id="COG0589">
    <property type="taxonomic scope" value="Bacteria"/>
</dbReference>
<dbReference type="InterPro" id="IPR006015">
    <property type="entry name" value="Universal_stress_UspA"/>
</dbReference>
<evidence type="ECO:0000256" key="3">
    <source>
        <dbReference type="ARBA" id="ARBA00022840"/>
    </source>
</evidence>
<dbReference type="EMBL" id="AMGO01000068">
    <property type="protein sequence ID" value="EKE43220.1"/>
    <property type="molecule type" value="Genomic_DNA"/>
</dbReference>
<dbReference type="PANTHER" id="PTHR46268">
    <property type="entry name" value="STRESS RESPONSE PROTEIN NHAX"/>
    <property type="match status" value="1"/>
</dbReference>
<dbReference type="PATRIC" id="fig|1231392.3.peg.2828"/>
<dbReference type="OrthoDB" id="5564966at2"/>
<dbReference type="Pfam" id="PF00582">
    <property type="entry name" value="Usp"/>
    <property type="match status" value="2"/>
</dbReference>
<reference evidence="5 6" key="1">
    <citation type="journal article" date="2012" name="J. Bacteriol.">
        <title>Draft Genome Sequence of Oceaniovalibus guishaninsula JLT2003T.</title>
        <authorList>
            <person name="Tang K."/>
            <person name="Liu K."/>
            <person name="Jiao N."/>
        </authorList>
    </citation>
    <scope>NUCLEOTIDE SEQUENCE [LARGE SCALE GENOMIC DNA]</scope>
    <source>
        <strain evidence="5 6">JLT2003</strain>
    </source>
</reference>
<evidence type="ECO:0000256" key="2">
    <source>
        <dbReference type="ARBA" id="ARBA00022741"/>
    </source>
</evidence>
<dbReference type="InterPro" id="IPR014729">
    <property type="entry name" value="Rossmann-like_a/b/a_fold"/>
</dbReference>
<name>K2I2Y1_9RHOB</name>
<dbReference type="STRING" id="1231392.OCGS_2811"/>
<comment type="similarity">
    <text evidence="1">Belongs to the universal stress protein A family.</text>
</comment>
<evidence type="ECO:0000313" key="6">
    <source>
        <dbReference type="Proteomes" id="UP000006765"/>
    </source>
</evidence>
<dbReference type="Gene3D" id="3.40.50.620">
    <property type="entry name" value="HUPs"/>
    <property type="match status" value="2"/>
</dbReference>
<keyword evidence="6" id="KW-1185">Reference proteome</keyword>
<feature type="domain" description="UspA" evidence="4">
    <location>
        <begin position="1"/>
        <end position="130"/>
    </location>
</feature>
<dbReference type="SUPFAM" id="SSF52402">
    <property type="entry name" value="Adenine nucleotide alpha hydrolases-like"/>
    <property type="match status" value="2"/>
</dbReference>
<evidence type="ECO:0000259" key="4">
    <source>
        <dbReference type="Pfam" id="PF00582"/>
    </source>
</evidence>
<gene>
    <name evidence="5" type="ORF">OCGS_2811</name>
</gene>
<dbReference type="PRINTS" id="PR01438">
    <property type="entry name" value="UNVRSLSTRESS"/>
</dbReference>
<dbReference type="CDD" id="cd00293">
    <property type="entry name" value="USP-like"/>
    <property type="match status" value="2"/>
</dbReference>
<comment type="caution">
    <text evidence="5">The sequence shown here is derived from an EMBL/GenBank/DDBJ whole genome shotgun (WGS) entry which is preliminary data.</text>
</comment>
<sequence length="287" mass="30960">MKTILVATDFSERSDRALRRAKLLARRTGARLSLLHVVDDDQPQSIVDVERDEATRLLDRTAQTLRDIDGLACDTRVAASVPFAGIARVVREVAADLLVIGPHRRQVLKDVFVGTTAERTIRSVECPVLMANAPPVGPYRHVMQTTDMSDLSADALRRLAALDLAEDGASTLLHVFDAPALKLVMASALPEQSRDHQLDLERDKANRALAGFVEQAGLDGVLPLVRYGPFAAAQEILGAARADRADLIVLATHGRTGLKRLLLGSVTERVLRGAAVDVLAIPPKAVA</sequence>
<dbReference type="Proteomes" id="UP000006765">
    <property type="component" value="Unassembled WGS sequence"/>
</dbReference>
<dbReference type="AlphaFoldDB" id="K2I2Y1"/>
<dbReference type="PANTHER" id="PTHR46268:SF27">
    <property type="entry name" value="UNIVERSAL STRESS PROTEIN RV2623"/>
    <property type="match status" value="1"/>
</dbReference>
<keyword evidence="3" id="KW-0067">ATP-binding</keyword>